<organism evidence="2 3">
    <name type="scientific">Enterococcus alcedinis</name>
    <dbReference type="NCBI Taxonomy" id="1274384"/>
    <lineage>
        <taxon>Bacteria</taxon>
        <taxon>Bacillati</taxon>
        <taxon>Bacillota</taxon>
        <taxon>Bacilli</taxon>
        <taxon>Lactobacillales</taxon>
        <taxon>Enterococcaceae</taxon>
        <taxon>Enterococcus</taxon>
    </lineage>
</organism>
<dbReference type="RefSeq" id="WP_188367002.1">
    <property type="nucleotide sequence ID" value="NZ_BMDT01000002.1"/>
</dbReference>
<keyword evidence="1" id="KW-0812">Transmembrane</keyword>
<keyword evidence="3" id="KW-1185">Reference proteome</keyword>
<reference evidence="2" key="2">
    <citation type="submission" date="2020-09" db="EMBL/GenBank/DDBJ databases">
        <authorList>
            <person name="Sun Q."/>
            <person name="Sedlacek I."/>
        </authorList>
    </citation>
    <scope>NUCLEOTIDE SEQUENCE</scope>
    <source>
        <strain evidence="2">CCM 8433</strain>
    </source>
</reference>
<sequence length="51" mass="5852">MKKSYTNTKMTSFFFVGGMFLILGLNKSYWWFLAAAACFALGIYANQKNKK</sequence>
<keyword evidence="1" id="KW-0472">Membrane</keyword>
<dbReference type="EMBL" id="BMDT01000002">
    <property type="protein sequence ID" value="GGI65163.1"/>
    <property type="molecule type" value="Genomic_DNA"/>
</dbReference>
<accession>A0A917N426</accession>
<dbReference type="Proteomes" id="UP000622610">
    <property type="component" value="Unassembled WGS sequence"/>
</dbReference>
<gene>
    <name evidence="2" type="ORF">GCM10011482_08170</name>
</gene>
<reference evidence="2" key="1">
    <citation type="journal article" date="2014" name="Int. J. Syst. Evol. Microbiol.">
        <title>Complete genome sequence of Corynebacterium casei LMG S-19264T (=DSM 44701T), isolated from a smear-ripened cheese.</title>
        <authorList>
            <consortium name="US DOE Joint Genome Institute (JGI-PGF)"/>
            <person name="Walter F."/>
            <person name="Albersmeier A."/>
            <person name="Kalinowski J."/>
            <person name="Ruckert C."/>
        </authorList>
    </citation>
    <scope>NUCLEOTIDE SEQUENCE</scope>
    <source>
        <strain evidence="2">CCM 8433</strain>
    </source>
</reference>
<comment type="caution">
    <text evidence="2">The sequence shown here is derived from an EMBL/GenBank/DDBJ whole genome shotgun (WGS) entry which is preliminary data.</text>
</comment>
<evidence type="ECO:0000256" key="1">
    <source>
        <dbReference type="SAM" id="Phobius"/>
    </source>
</evidence>
<evidence type="ECO:0000313" key="2">
    <source>
        <dbReference type="EMBL" id="GGI65163.1"/>
    </source>
</evidence>
<evidence type="ECO:0000313" key="3">
    <source>
        <dbReference type="Proteomes" id="UP000622610"/>
    </source>
</evidence>
<feature type="transmembrane region" description="Helical" evidence="1">
    <location>
        <begin position="7"/>
        <end position="23"/>
    </location>
</feature>
<name>A0A917N426_9ENTE</name>
<dbReference type="AlphaFoldDB" id="A0A917N426"/>
<proteinExistence type="predicted"/>
<protein>
    <submittedName>
        <fullName evidence="2">Uncharacterized protein</fullName>
    </submittedName>
</protein>
<keyword evidence="1" id="KW-1133">Transmembrane helix</keyword>